<gene>
    <name evidence="2" type="ORF">SAMN00777080_2045</name>
</gene>
<dbReference type="GO" id="GO:0016209">
    <property type="term" value="F:antioxidant activity"/>
    <property type="evidence" value="ECO:0007669"/>
    <property type="project" value="InterPro"/>
</dbReference>
<evidence type="ECO:0000313" key="2">
    <source>
        <dbReference type="EMBL" id="SMD43453.1"/>
    </source>
</evidence>
<evidence type="ECO:0000259" key="1">
    <source>
        <dbReference type="PROSITE" id="PS51352"/>
    </source>
</evidence>
<proteinExistence type="predicted"/>
<accession>A0A1W2H3F6</accession>
<dbReference type="SUPFAM" id="SSF52833">
    <property type="entry name" value="Thioredoxin-like"/>
    <property type="match status" value="1"/>
</dbReference>
<dbReference type="CDD" id="cd02966">
    <property type="entry name" value="TlpA_like_family"/>
    <property type="match status" value="1"/>
</dbReference>
<evidence type="ECO:0000313" key="3">
    <source>
        <dbReference type="Proteomes" id="UP000192333"/>
    </source>
</evidence>
<name>A0A1W2H3F6_9BACT</name>
<dbReference type="OrthoDB" id="6399635at2"/>
<dbReference type="Gene3D" id="3.40.30.10">
    <property type="entry name" value="Glutaredoxin"/>
    <property type="match status" value="1"/>
</dbReference>
<reference evidence="3" key="1">
    <citation type="submission" date="2017-04" db="EMBL/GenBank/DDBJ databases">
        <authorList>
            <person name="Varghese N."/>
            <person name="Submissions S."/>
        </authorList>
    </citation>
    <scope>NUCLEOTIDE SEQUENCE [LARGE SCALE GENOMIC DNA]</scope>
    <source>
        <strain evidence="3">DSM 16537</strain>
    </source>
</reference>
<keyword evidence="3" id="KW-1185">Reference proteome</keyword>
<dbReference type="RefSeq" id="WP_084120260.1">
    <property type="nucleotide sequence ID" value="NZ_LT838813.1"/>
</dbReference>
<dbReference type="InterPro" id="IPR000866">
    <property type="entry name" value="AhpC/TSA"/>
</dbReference>
<dbReference type="InterPro" id="IPR050553">
    <property type="entry name" value="Thioredoxin_ResA/DsbE_sf"/>
</dbReference>
<dbReference type="PANTHER" id="PTHR42852">
    <property type="entry name" value="THIOL:DISULFIDE INTERCHANGE PROTEIN DSBE"/>
    <property type="match status" value="1"/>
</dbReference>
<dbReference type="InterPro" id="IPR036249">
    <property type="entry name" value="Thioredoxin-like_sf"/>
</dbReference>
<protein>
    <submittedName>
        <fullName evidence="2">Redoxin</fullName>
    </submittedName>
</protein>
<dbReference type="Pfam" id="PF00578">
    <property type="entry name" value="AhpC-TSA"/>
    <property type="match status" value="1"/>
</dbReference>
<dbReference type="Proteomes" id="UP000192333">
    <property type="component" value="Chromosome I"/>
</dbReference>
<dbReference type="EMBL" id="LT838813">
    <property type="protein sequence ID" value="SMD43453.1"/>
    <property type="molecule type" value="Genomic_DNA"/>
</dbReference>
<dbReference type="GO" id="GO:0016491">
    <property type="term" value="F:oxidoreductase activity"/>
    <property type="evidence" value="ECO:0007669"/>
    <property type="project" value="InterPro"/>
</dbReference>
<dbReference type="STRING" id="758820.SAMN00777080_2045"/>
<sequence length="182" mass="21517">MKSLNCFLLIPLLFWQVQFSSFSHQENELFPDSEVENFRDYLNVLIDSDDISPLLEDEILVINLWATWCGPCIQEIPELNELVDKYHDQNVRFLAFSDESKADFEKFRTRRPSFEFNFEKSFENFEALEALMKLDQEYQGRAIPLHILVMKDGSVKEVFVGGSKYNIQRIESFIKKEIKRKS</sequence>
<dbReference type="InterPro" id="IPR013766">
    <property type="entry name" value="Thioredoxin_domain"/>
</dbReference>
<dbReference type="PANTHER" id="PTHR42852:SF13">
    <property type="entry name" value="PROTEIN DIPZ"/>
    <property type="match status" value="1"/>
</dbReference>
<organism evidence="2 3">
    <name type="scientific">Aquiflexum balticum DSM 16537</name>
    <dbReference type="NCBI Taxonomy" id="758820"/>
    <lineage>
        <taxon>Bacteria</taxon>
        <taxon>Pseudomonadati</taxon>
        <taxon>Bacteroidota</taxon>
        <taxon>Cytophagia</taxon>
        <taxon>Cytophagales</taxon>
        <taxon>Cyclobacteriaceae</taxon>
        <taxon>Aquiflexum</taxon>
    </lineage>
</organism>
<feature type="domain" description="Thioredoxin" evidence="1">
    <location>
        <begin position="24"/>
        <end position="179"/>
    </location>
</feature>
<dbReference type="PROSITE" id="PS51352">
    <property type="entry name" value="THIOREDOXIN_2"/>
    <property type="match status" value="1"/>
</dbReference>
<dbReference type="AlphaFoldDB" id="A0A1W2H3F6"/>